<evidence type="ECO:0000313" key="3">
    <source>
        <dbReference type="Proteomes" id="UP001341840"/>
    </source>
</evidence>
<feature type="region of interest" description="Disordered" evidence="1">
    <location>
        <begin position="18"/>
        <end position="46"/>
    </location>
</feature>
<protein>
    <submittedName>
        <fullName evidence="2">Uncharacterized protein</fullName>
    </submittedName>
</protein>
<organism evidence="2 3">
    <name type="scientific">Stylosanthes scabra</name>
    <dbReference type="NCBI Taxonomy" id="79078"/>
    <lineage>
        <taxon>Eukaryota</taxon>
        <taxon>Viridiplantae</taxon>
        <taxon>Streptophyta</taxon>
        <taxon>Embryophyta</taxon>
        <taxon>Tracheophyta</taxon>
        <taxon>Spermatophyta</taxon>
        <taxon>Magnoliopsida</taxon>
        <taxon>eudicotyledons</taxon>
        <taxon>Gunneridae</taxon>
        <taxon>Pentapetalae</taxon>
        <taxon>rosids</taxon>
        <taxon>fabids</taxon>
        <taxon>Fabales</taxon>
        <taxon>Fabaceae</taxon>
        <taxon>Papilionoideae</taxon>
        <taxon>50 kb inversion clade</taxon>
        <taxon>dalbergioids sensu lato</taxon>
        <taxon>Dalbergieae</taxon>
        <taxon>Pterocarpus clade</taxon>
        <taxon>Stylosanthes</taxon>
    </lineage>
</organism>
<accession>A0ABU6UGS7</accession>
<evidence type="ECO:0000256" key="1">
    <source>
        <dbReference type="SAM" id="MobiDB-lite"/>
    </source>
</evidence>
<name>A0ABU6UGS7_9FABA</name>
<evidence type="ECO:0000313" key="2">
    <source>
        <dbReference type="EMBL" id="MED6159927.1"/>
    </source>
</evidence>
<gene>
    <name evidence="2" type="ORF">PIB30_046826</name>
</gene>
<dbReference type="Proteomes" id="UP001341840">
    <property type="component" value="Unassembled WGS sequence"/>
</dbReference>
<dbReference type="EMBL" id="JASCZI010121124">
    <property type="protein sequence ID" value="MED6159927.1"/>
    <property type="molecule type" value="Genomic_DNA"/>
</dbReference>
<keyword evidence="3" id="KW-1185">Reference proteome</keyword>
<reference evidence="2 3" key="1">
    <citation type="journal article" date="2023" name="Plants (Basel)">
        <title>Bridging the Gap: Combining Genomics and Transcriptomics Approaches to Understand Stylosanthes scabra, an Orphan Legume from the Brazilian Caatinga.</title>
        <authorList>
            <person name="Ferreira-Neto J.R.C."/>
            <person name="da Silva M.D."/>
            <person name="Binneck E."/>
            <person name="de Melo N.F."/>
            <person name="da Silva R.H."/>
            <person name="de Melo A.L.T.M."/>
            <person name="Pandolfi V."/>
            <person name="Bustamante F.O."/>
            <person name="Brasileiro-Vidal A.C."/>
            <person name="Benko-Iseppon A.M."/>
        </authorList>
    </citation>
    <scope>NUCLEOTIDE SEQUENCE [LARGE SCALE GENOMIC DNA]</scope>
    <source>
        <tissue evidence="2">Leaves</tissue>
    </source>
</reference>
<sequence length="104" mass="11545">MKLKTRVGNVSPEIPKLVGIDHQAPKRTRSSPNSQELKNMQDGQANFEQNVEEGYRVGRWLTHGLHLSGSEVGVGGGRIDTNQFFNQLSAALSNFHRLEKKGMS</sequence>
<comment type="caution">
    <text evidence="2">The sequence shown here is derived from an EMBL/GenBank/DDBJ whole genome shotgun (WGS) entry which is preliminary data.</text>
</comment>
<proteinExistence type="predicted"/>
<feature type="compositionally biased region" description="Polar residues" evidence="1">
    <location>
        <begin position="30"/>
        <end position="46"/>
    </location>
</feature>